<sequence length="110" mass="11859">MAIEVRIPTILRTYTDGAKAVEGSGDTLADLFADLESRHNGIRERIVDGDQLRRFVNVYLNDEDVRFLDGISTKLADGDSVTILPAVAGGSAAAQQRPAEVMAARQAGMR</sequence>
<organism evidence="1 2">
    <name type="scientific">Streptomyces achmelvichensis</name>
    <dbReference type="NCBI Taxonomy" id="3134111"/>
    <lineage>
        <taxon>Bacteria</taxon>
        <taxon>Bacillati</taxon>
        <taxon>Actinomycetota</taxon>
        <taxon>Actinomycetes</taxon>
        <taxon>Kitasatosporales</taxon>
        <taxon>Streptomycetaceae</taxon>
        <taxon>Streptomyces</taxon>
    </lineage>
</organism>
<accession>A0ACC6PV77</accession>
<evidence type="ECO:0000313" key="1">
    <source>
        <dbReference type="EMBL" id="MEJ8635251.1"/>
    </source>
</evidence>
<reference evidence="1" key="1">
    <citation type="submission" date="2024-03" db="EMBL/GenBank/DDBJ databases">
        <title>Novel Streptomyces species of biotechnological and ecological value are a feature of Machair soil.</title>
        <authorList>
            <person name="Prole J.R."/>
            <person name="Goodfellow M."/>
            <person name="Allenby N."/>
            <person name="Ward A.C."/>
        </authorList>
    </citation>
    <scope>NUCLEOTIDE SEQUENCE</scope>
    <source>
        <strain evidence="1">MS2.AVA.5</strain>
    </source>
</reference>
<gene>
    <name evidence="1" type="ORF">WKI67_17870</name>
</gene>
<protein>
    <submittedName>
        <fullName evidence="1">MoaD/ThiS family protein</fullName>
    </submittedName>
</protein>
<dbReference type="EMBL" id="JBBKAJ010000022">
    <property type="protein sequence ID" value="MEJ8635251.1"/>
    <property type="molecule type" value="Genomic_DNA"/>
</dbReference>
<dbReference type="Proteomes" id="UP001377168">
    <property type="component" value="Unassembled WGS sequence"/>
</dbReference>
<name>A0ACC6PV77_9ACTN</name>
<keyword evidence="2" id="KW-1185">Reference proteome</keyword>
<proteinExistence type="predicted"/>
<evidence type="ECO:0000313" key="2">
    <source>
        <dbReference type="Proteomes" id="UP001377168"/>
    </source>
</evidence>
<comment type="caution">
    <text evidence="1">The sequence shown here is derived from an EMBL/GenBank/DDBJ whole genome shotgun (WGS) entry which is preliminary data.</text>
</comment>